<dbReference type="InterPro" id="IPR036280">
    <property type="entry name" value="Multihaem_cyt_sf"/>
</dbReference>
<accession>A0A450VKF7</accession>
<dbReference type="Gene3D" id="1.25.40.10">
    <property type="entry name" value="Tetratricopeptide repeat domain"/>
    <property type="match status" value="1"/>
</dbReference>
<dbReference type="InterPro" id="IPR011990">
    <property type="entry name" value="TPR-like_helical_dom_sf"/>
</dbReference>
<sequence length="971" mass="107500">MTDKMTPRGAAAAPHSRPPVTPGLKKVLFVVFGLFAVLGVNSVYLAGITGLEWITGRTLQDHFYPIMFLMHLVLGFLCIVPVVAFGLGHGRNAWLRPNRRAARAGLALFVTAMGLLASGLALTRLGFFELKDPRIREGVYWIHVIAPLVIIWLFVLHRLAGAGIRWRTGGIQVGVALAVWVLAFLLQLPISSGNPLPPSLSVSEADFPKGSLAPSLARTADGNRIPAGVLMMDVYCQDCHADIHAQWRHSAHRLSSFNNPAYLFSVREIRAFSRETTGSPQMARFCAGCHDPVPLFSGAFDDPNFDDEKHPTANAGITCTGCHAITGINSPRGNGDYTIEAPRHYPFAYSQNPFLQWVNRQLVKAKPAFHKATFLKPSHKDPAFCGTCHKVHIPKAVNQYKWLRGQNHQDAYHLSGVSGHGAMSFYYPDKAVHRCSACHMPPTPSEDFGAFPDGAGELAVHNHRFPAANTALPHLLGLPQEAIEAHQGFLKDALRVDIFGIKEDGRITGELTAPLRPDVPALTPGRRYLLEVVIRTLRVGHLFTQGTADSNQIWLDVTASTPDRESCPPHPNSQSTACRESPASKVPARRAGDTPIGRSGAMDEQGRVDPWSHFVNAYLLDRDGNRIDRRNAQDIFTPLYNHQIPPGAADVAHFALAVPADSSGPVTVTVKLQYRKFDTTYLKHFQGADFAGNDLPVTTIAEDSVTFPVVGSRPSTSLGDPSSRLPSGPRAASRGGVEPWERWNDYGIGLLRKGNKGATKGELRQAEQAFLRVEELGRADGPLNLARVYLKEGRLLEAGQALRRAARHEQPVSPWVVEWLTGLVNKQNGHLMEAIANFTRIIETNFPEARQRAFDFSQDYRVRNELGQTLFERAKRERGAARRESKEFFLRRARDQFLYTLKLDPENVTAHYNLALIHGQLGERERATAHRALHMKYKMDDNARERAVARHRRHNPAADHAAESIVIYELK</sequence>
<evidence type="ECO:0000256" key="2">
    <source>
        <dbReference type="SAM" id="Phobius"/>
    </source>
</evidence>
<dbReference type="InterPro" id="IPR023155">
    <property type="entry name" value="Cyt_c-552/4"/>
</dbReference>
<feature type="transmembrane region" description="Helical" evidence="2">
    <location>
        <begin position="106"/>
        <end position="127"/>
    </location>
</feature>
<feature type="region of interest" description="Disordered" evidence="1">
    <location>
        <begin position="561"/>
        <end position="605"/>
    </location>
</feature>
<evidence type="ECO:0000313" key="5">
    <source>
        <dbReference type="EMBL" id="VFK02216.1"/>
    </source>
</evidence>
<dbReference type="EMBL" id="CAADFI010000263">
    <property type="protein sequence ID" value="VFK02146.1"/>
    <property type="molecule type" value="Genomic_DNA"/>
</dbReference>
<name>A0A450VKF7_9GAMM</name>
<dbReference type="SUPFAM" id="SSF48452">
    <property type="entry name" value="TPR-like"/>
    <property type="match status" value="1"/>
</dbReference>
<evidence type="ECO:0000259" key="3">
    <source>
        <dbReference type="Pfam" id="PF13435"/>
    </source>
</evidence>
<organism evidence="6">
    <name type="scientific">Candidatus Kentrum eta</name>
    <dbReference type="NCBI Taxonomy" id="2126337"/>
    <lineage>
        <taxon>Bacteria</taxon>
        <taxon>Pseudomonadati</taxon>
        <taxon>Pseudomonadota</taxon>
        <taxon>Gammaproteobacteria</taxon>
        <taxon>Candidatus Kentrum</taxon>
    </lineage>
</organism>
<dbReference type="EMBL" id="CAADFJ010000256">
    <property type="protein sequence ID" value="VFK05292.1"/>
    <property type="molecule type" value="Genomic_DNA"/>
</dbReference>
<dbReference type="SUPFAM" id="SSF48695">
    <property type="entry name" value="Multiheme cytochromes"/>
    <property type="match status" value="1"/>
</dbReference>
<keyword evidence="2" id="KW-0472">Membrane</keyword>
<feature type="domain" description="Cytochrome c-552/4" evidence="3">
    <location>
        <begin position="236"/>
        <end position="323"/>
    </location>
</feature>
<dbReference type="Gene3D" id="1.10.1130.10">
    <property type="entry name" value="Flavocytochrome C3, Chain A"/>
    <property type="match status" value="1"/>
</dbReference>
<dbReference type="EMBL" id="CAADFG010000259">
    <property type="protein sequence ID" value="VFK02216.1"/>
    <property type="molecule type" value="Genomic_DNA"/>
</dbReference>
<feature type="transmembrane region" description="Helical" evidence="2">
    <location>
        <begin position="139"/>
        <end position="157"/>
    </location>
</feature>
<evidence type="ECO:0000256" key="1">
    <source>
        <dbReference type="SAM" id="MobiDB-lite"/>
    </source>
</evidence>
<feature type="transmembrane region" description="Helical" evidence="2">
    <location>
        <begin position="169"/>
        <end position="190"/>
    </location>
</feature>
<gene>
    <name evidence="5" type="ORF">BECKH772A_GA0070896_102591</name>
    <name evidence="4" type="ORF">BECKH772B_GA0070898_102631</name>
    <name evidence="6" type="ORF">BECKH772C_GA0070978_102561</name>
</gene>
<proteinExistence type="predicted"/>
<reference evidence="6" key="1">
    <citation type="submission" date="2019-02" db="EMBL/GenBank/DDBJ databases">
        <authorList>
            <person name="Gruber-Vodicka R. H."/>
            <person name="Seah K. B. B."/>
        </authorList>
    </citation>
    <scope>NUCLEOTIDE SEQUENCE</scope>
    <source>
        <strain evidence="6">BECK_SA2B12</strain>
        <strain evidence="5">BECK_SA2B15</strain>
        <strain evidence="4">BECK_SA2B20</strain>
    </source>
</reference>
<protein>
    <submittedName>
        <fullName evidence="6">Cytochrome c554 and c-prime</fullName>
    </submittedName>
</protein>
<keyword evidence="2" id="KW-0812">Transmembrane</keyword>
<keyword evidence="2" id="KW-1133">Transmembrane helix</keyword>
<feature type="transmembrane region" description="Helical" evidence="2">
    <location>
        <begin position="63"/>
        <end position="85"/>
    </location>
</feature>
<feature type="region of interest" description="Disordered" evidence="1">
    <location>
        <begin position="711"/>
        <end position="736"/>
    </location>
</feature>
<dbReference type="AlphaFoldDB" id="A0A450VKF7"/>
<dbReference type="Pfam" id="PF13435">
    <property type="entry name" value="Cytochrome_C554"/>
    <property type="match status" value="1"/>
</dbReference>
<feature type="transmembrane region" description="Helical" evidence="2">
    <location>
        <begin position="27"/>
        <end position="51"/>
    </location>
</feature>
<evidence type="ECO:0000313" key="6">
    <source>
        <dbReference type="EMBL" id="VFK05292.1"/>
    </source>
</evidence>
<evidence type="ECO:0000313" key="4">
    <source>
        <dbReference type="EMBL" id="VFK02146.1"/>
    </source>
</evidence>